<evidence type="ECO:0000313" key="2">
    <source>
        <dbReference type="EMBL" id="MDR6726212.1"/>
    </source>
</evidence>
<name>A0AAP5H5I6_PAEAM</name>
<dbReference type="EMBL" id="JAVDTR010000015">
    <property type="protein sequence ID" value="MDR6726212.1"/>
    <property type="molecule type" value="Genomic_DNA"/>
</dbReference>
<keyword evidence="1" id="KW-0472">Membrane</keyword>
<sequence>MYKRESTGFRAALIFLCIMVIGGIITQILDRFNSQIPLVSLNSLQKETGVTLKYKQLLKKPPTLQWIVKARKESSFSIVQTTSPEMLIVKHEFPDFSSKLKGINKFGEVMWENNQKNTVGIDLITGEAIPIMRSITDEKSNIIIDYTEKSTITASRNEEYLWTFDVPEAADWLTSDVYIVGDLAYIKGKEYVTGSKRRHNAFLDWFFAVDIYTGLVRFQGQKVISVSDRATAFLTTKHKENSRYLTDDLVNMYNAETSQIIWSKPYREVDKEEIDEFVQPEFAKPDVSSKNETNVHFDTNDNTFKGYDQNNNELWIIEPPFIDRSSLWQSTEGFYLLYDKRYILYFKYQAD</sequence>
<accession>A0AAP5H5I6</accession>
<proteinExistence type="predicted"/>
<dbReference type="RefSeq" id="WP_310144248.1">
    <property type="nucleotide sequence ID" value="NZ_JAVDTR010000015.1"/>
</dbReference>
<evidence type="ECO:0000313" key="3">
    <source>
        <dbReference type="Proteomes" id="UP001254832"/>
    </source>
</evidence>
<keyword evidence="1" id="KW-1133">Transmembrane helix</keyword>
<dbReference type="AlphaFoldDB" id="A0AAP5H5I6"/>
<organism evidence="2 3">
    <name type="scientific">Paenibacillus amylolyticus</name>
    <dbReference type="NCBI Taxonomy" id="1451"/>
    <lineage>
        <taxon>Bacteria</taxon>
        <taxon>Bacillati</taxon>
        <taxon>Bacillota</taxon>
        <taxon>Bacilli</taxon>
        <taxon>Bacillales</taxon>
        <taxon>Paenibacillaceae</taxon>
        <taxon>Paenibacillus</taxon>
    </lineage>
</organism>
<reference evidence="2" key="1">
    <citation type="submission" date="2023-07" db="EMBL/GenBank/DDBJ databases">
        <title>Sorghum-associated microbial communities from plants grown in Nebraska, USA.</title>
        <authorList>
            <person name="Schachtman D."/>
        </authorList>
    </citation>
    <scope>NUCLEOTIDE SEQUENCE</scope>
    <source>
        <strain evidence="2">BE80</strain>
    </source>
</reference>
<gene>
    <name evidence="2" type="ORF">J2W91_004718</name>
</gene>
<dbReference type="Proteomes" id="UP001254832">
    <property type="component" value="Unassembled WGS sequence"/>
</dbReference>
<keyword evidence="1" id="KW-0812">Transmembrane</keyword>
<evidence type="ECO:0000256" key="1">
    <source>
        <dbReference type="SAM" id="Phobius"/>
    </source>
</evidence>
<protein>
    <submittedName>
        <fullName evidence="2">Uncharacterized protein</fullName>
    </submittedName>
</protein>
<comment type="caution">
    <text evidence="2">The sequence shown here is derived from an EMBL/GenBank/DDBJ whole genome shotgun (WGS) entry which is preliminary data.</text>
</comment>
<feature type="transmembrane region" description="Helical" evidence="1">
    <location>
        <begin position="12"/>
        <end position="29"/>
    </location>
</feature>